<keyword evidence="2" id="KW-0560">Oxidoreductase</keyword>
<reference evidence="3 4" key="1">
    <citation type="submission" date="2018-07" db="EMBL/GenBank/DDBJ databases">
        <title>Genomic Encyclopedia of Type Strains, Phase IV (KMG-IV): sequencing the most valuable type-strain genomes for metagenomic binning, comparative biology and taxonomic classification.</title>
        <authorList>
            <person name="Goeker M."/>
        </authorList>
    </citation>
    <scope>NUCLEOTIDE SEQUENCE [LARGE SCALE GENOMIC DNA]</scope>
    <source>
        <strain evidence="3 4">DSM 25281</strain>
    </source>
</reference>
<dbReference type="NCBIfam" id="NF047420">
    <property type="entry name" value="EF_P_mod_YmfI"/>
    <property type="match status" value="1"/>
</dbReference>
<dbReference type="InterPro" id="IPR002347">
    <property type="entry name" value="SDR_fam"/>
</dbReference>
<dbReference type="Proteomes" id="UP000255326">
    <property type="component" value="Unassembled WGS sequence"/>
</dbReference>
<gene>
    <name evidence="3" type="ORF">DFR59_10143</name>
</gene>
<dbReference type="Pfam" id="PF13561">
    <property type="entry name" value="adh_short_C2"/>
    <property type="match status" value="1"/>
</dbReference>
<comment type="caution">
    <text evidence="3">The sequence shown here is derived from an EMBL/GenBank/DDBJ whole genome shotgun (WGS) entry which is preliminary data.</text>
</comment>
<dbReference type="FunFam" id="3.40.50.720:FF:000173">
    <property type="entry name" value="3-oxoacyl-[acyl-carrier protein] reductase"/>
    <property type="match status" value="1"/>
</dbReference>
<dbReference type="SUPFAM" id="SSF51735">
    <property type="entry name" value="NAD(P)-binding Rossmann-fold domains"/>
    <property type="match status" value="1"/>
</dbReference>
<proteinExistence type="inferred from homology"/>
<keyword evidence="4" id="KW-1185">Reference proteome</keyword>
<dbReference type="PANTHER" id="PTHR42879">
    <property type="entry name" value="3-OXOACYL-(ACYL-CARRIER-PROTEIN) REDUCTASE"/>
    <property type="match status" value="1"/>
</dbReference>
<dbReference type="OrthoDB" id="9803333at2"/>
<dbReference type="CDD" id="cd05233">
    <property type="entry name" value="SDR_c"/>
    <property type="match status" value="1"/>
</dbReference>
<dbReference type="EMBL" id="QQAY01000001">
    <property type="protein sequence ID" value="RDI47388.1"/>
    <property type="molecule type" value="Genomic_DNA"/>
</dbReference>
<dbReference type="InterPro" id="IPR050259">
    <property type="entry name" value="SDR"/>
</dbReference>
<dbReference type="PANTHER" id="PTHR42879:SF2">
    <property type="entry name" value="3-OXOACYL-[ACYL-CARRIER-PROTEIN] REDUCTASE FABG"/>
    <property type="match status" value="1"/>
</dbReference>
<evidence type="ECO:0000313" key="3">
    <source>
        <dbReference type="EMBL" id="RDI47388.1"/>
    </source>
</evidence>
<dbReference type="GO" id="GO:0016491">
    <property type="term" value="F:oxidoreductase activity"/>
    <property type="evidence" value="ECO:0007669"/>
    <property type="project" value="UniProtKB-KW"/>
</dbReference>
<dbReference type="AlphaFoldDB" id="A0A370GUN1"/>
<dbReference type="Gene3D" id="3.40.50.720">
    <property type="entry name" value="NAD(P)-binding Rossmann-like Domain"/>
    <property type="match status" value="1"/>
</dbReference>
<comment type="similarity">
    <text evidence="1">Belongs to the short-chain dehydrogenases/reductases (SDR) family.</text>
</comment>
<dbReference type="RefSeq" id="WP_114743612.1">
    <property type="nucleotide sequence ID" value="NZ_QQAY01000001.1"/>
</dbReference>
<evidence type="ECO:0000256" key="2">
    <source>
        <dbReference type="ARBA" id="ARBA00023002"/>
    </source>
</evidence>
<evidence type="ECO:0000256" key="1">
    <source>
        <dbReference type="ARBA" id="ARBA00006484"/>
    </source>
</evidence>
<dbReference type="PRINTS" id="PR00081">
    <property type="entry name" value="GDHRDH"/>
</dbReference>
<dbReference type="InterPro" id="IPR036291">
    <property type="entry name" value="NAD(P)-bd_dom_sf"/>
</dbReference>
<protein>
    <submittedName>
        <fullName evidence="3">3-oxoacyl-[acyl-carrier protein] reductase</fullName>
    </submittedName>
</protein>
<sequence>MKRFALITGASGGMGRKAAHRLAEDGWNLYLHYNRNKEACIELMKELEPYLIEAIPISADLESPEGVDRLVESLFQLDAIVYASGTSHYGLFMDTTPKEMDDLIQIHIKSPMKLIQMCLPKLMRNEQSSIVVISSIWGQTGAACEVLYSTVKGAQISFVKALSKEVAMNGMRVNAIAPGAIDTNMMKGFTDEDIEQLKEEIPAGRLGKPEEVADAVSFLLSPRSSYITGQVLSINGGWYT</sequence>
<evidence type="ECO:0000313" key="4">
    <source>
        <dbReference type="Proteomes" id="UP000255326"/>
    </source>
</evidence>
<organism evidence="3 4">
    <name type="scientific">Falsibacillus pallidus</name>
    <dbReference type="NCBI Taxonomy" id="493781"/>
    <lineage>
        <taxon>Bacteria</taxon>
        <taxon>Bacillati</taxon>
        <taxon>Bacillota</taxon>
        <taxon>Bacilli</taxon>
        <taxon>Bacillales</taxon>
        <taxon>Bacillaceae</taxon>
        <taxon>Falsibacillus</taxon>
    </lineage>
</organism>
<accession>A0A370GUN1</accession>
<name>A0A370GUN1_9BACI</name>